<dbReference type="EMBL" id="CM029051">
    <property type="protein sequence ID" value="KAG2560005.1"/>
    <property type="molecule type" value="Genomic_DNA"/>
</dbReference>
<evidence type="ECO:0000256" key="1">
    <source>
        <dbReference type="SAM" id="MobiDB-lite"/>
    </source>
</evidence>
<evidence type="ECO:0000313" key="2">
    <source>
        <dbReference type="EMBL" id="KAG2560005.1"/>
    </source>
</evidence>
<reference evidence="2" key="1">
    <citation type="submission" date="2020-05" db="EMBL/GenBank/DDBJ databases">
        <title>WGS assembly of Panicum virgatum.</title>
        <authorList>
            <person name="Lovell J.T."/>
            <person name="Jenkins J."/>
            <person name="Shu S."/>
            <person name="Juenger T.E."/>
            <person name="Schmutz J."/>
        </authorList>
    </citation>
    <scope>NUCLEOTIDE SEQUENCE</scope>
    <source>
        <strain evidence="2">AP13</strain>
    </source>
</reference>
<feature type="region of interest" description="Disordered" evidence="1">
    <location>
        <begin position="1"/>
        <end position="35"/>
    </location>
</feature>
<sequence length="106" mass="11240">MGSPPPDPSAARGSGNAGAYKGRAPVPCCSSADPSAAPAPLYPELATPLLGSLRARKRATTASISTLSLLRRRQELATELRVVVRKQWPRADRCVAEARCRTLSPM</sequence>
<accession>A0A8T0PFX8</accession>
<dbReference type="Proteomes" id="UP000823388">
    <property type="component" value="Chromosome 8K"/>
</dbReference>
<dbReference type="AlphaFoldDB" id="A0A8T0PFX8"/>
<keyword evidence="3" id="KW-1185">Reference proteome</keyword>
<name>A0A8T0PFX8_PANVG</name>
<gene>
    <name evidence="2" type="ORF">PVAP13_8KG032151</name>
</gene>
<protein>
    <submittedName>
        <fullName evidence="2">Uncharacterized protein</fullName>
    </submittedName>
</protein>
<proteinExistence type="predicted"/>
<comment type="caution">
    <text evidence="2">The sequence shown here is derived from an EMBL/GenBank/DDBJ whole genome shotgun (WGS) entry which is preliminary data.</text>
</comment>
<evidence type="ECO:0000313" key="3">
    <source>
        <dbReference type="Proteomes" id="UP000823388"/>
    </source>
</evidence>
<feature type="compositionally biased region" description="Low complexity" evidence="1">
    <location>
        <begin position="24"/>
        <end position="35"/>
    </location>
</feature>
<organism evidence="2 3">
    <name type="scientific">Panicum virgatum</name>
    <name type="common">Blackwell switchgrass</name>
    <dbReference type="NCBI Taxonomy" id="38727"/>
    <lineage>
        <taxon>Eukaryota</taxon>
        <taxon>Viridiplantae</taxon>
        <taxon>Streptophyta</taxon>
        <taxon>Embryophyta</taxon>
        <taxon>Tracheophyta</taxon>
        <taxon>Spermatophyta</taxon>
        <taxon>Magnoliopsida</taxon>
        <taxon>Liliopsida</taxon>
        <taxon>Poales</taxon>
        <taxon>Poaceae</taxon>
        <taxon>PACMAD clade</taxon>
        <taxon>Panicoideae</taxon>
        <taxon>Panicodae</taxon>
        <taxon>Paniceae</taxon>
        <taxon>Panicinae</taxon>
        <taxon>Panicum</taxon>
        <taxon>Panicum sect. Hiantes</taxon>
    </lineage>
</organism>